<evidence type="ECO:0000259" key="2">
    <source>
        <dbReference type="SMART" id="SM00903"/>
    </source>
</evidence>
<evidence type="ECO:0000313" key="3">
    <source>
        <dbReference type="EMBL" id="SAK51257.1"/>
    </source>
</evidence>
<dbReference type="RefSeq" id="WP_062603033.1">
    <property type="nucleotide sequence ID" value="NZ_FCOX02000004.1"/>
</dbReference>
<dbReference type="InterPro" id="IPR050268">
    <property type="entry name" value="NADH-dep_flavin_reductase"/>
</dbReference>
<proteinExistence type="predicted"/>
<dbReference type="Pfam" id="PF01613">
    <property type="entry name" value="Flavin_Reduct"/>
    <property type="match status" value="1"/>
</dbReference>
<dbReference type="Gene3D" id="2.30.110.10">
    <property type="entry name" value="Electron Transport, Fmn-binding Protein, Chain A"/>
    <property type="match status" value="1"/>
</dbReference>
<reference evidence="3" key="1">
    <citation type="submission" date="2016-01" db="EMBL/GenBank/DDBJ databases">
        <authorList>
            <person name="Peeters C."/>
        </authorList>
    </citation>
    <scope>NUCLEOTIDE SEQUENCE</scope>
    <source>
        <strain evidence="3">LMG 29321</strain>
    </source>
</reference>
<organism evidence="3 4">
    <name type="scientific">Caballeronia calidae</name>
    <dbReference type="NCBI Taxonomy" id="1777139"/>
    <lineage>
        <taxon>Bacteria</taxon>
        <taxon>Pseudomonadati</taxon>
        <taxon>Pseudomonadota</taxon>
        <taxon>Betaproteobacteria</taxon>
        <taxon>Burkholderiales</taxon>
        <taxon>Burkholderiaceae</taxon>
        <taxon>Caballeronia</taxon>
    </lineage>
</organism>
<dbReference type="SMART" id="SM00903">
    <property type="entry name" value="Flavin_Reduct"/>
    <property type="match status" value="1"/>
</dbReference>
<name>A0A158A2F3_9BURK</name>
<protein>
    <submittedName>
        <fullName evidence="3">Flavin reductase domain-containing protein</fullName>
    </submittedName>
</protein>
<evidence type="ECO:0000313" key="4">
    <source>
        <dbReference type="Proteomes" id="UP000071859"/>
    </source>
</evidence>
<sequence>MTLKNNQTFRDALSAFPSGVTIVSTTDEKGRHWGFTASSFSSVSMNPPLVLVCIANTADSHAAFVKAQRYAINILSQEQKDIAMHFARKGVDKFGPHAFRYGTDDNPHPPMLPGSMASLVCVARDVHEAGDHTVLIGEIQDVELGEATPLVYYNRGFRNLELETADSLA</sequence>
<dbReference type="GO" id="GO:0006208">
    <property type="term" value="P:pyrimidine nucleobase catabolic process"/>
    <property type="evidence" value="ECO:0007669"/>
    <property type="project" value="TreeGrafter"/>
</dbReference>
<dbReference type="PANTHER" id="PTHR30466:SF1">
    <property type="entry name" value="FMN REDUCTASE (NADH) RUTF"/>
    <property type="match status" value="1"/>
</dbReference>
<dbReference type="OrthoDB" id="9792858at2"/>
<keyword evidence="4" id="KW-1185">Reference proteome</keyword>
<dbReference type="GO" id="GO:0042602">
    <property type="term" value="F:riboflavin reductase (NADPH) activity"/>
    <property type="evidence" value="ECO:0007669"/>
    <property type="project" value="TreeGrafter"/>
</dbReference>
<gene>
    <name evidence="3" type="ORF">AWB78_01111</name>
</gene>
<dbReference type="InterPro" id="IPR002563">
    <property type="entry name" value="Flavin_Rdtase-like_dom"/>
</dbReference>
<comment type="caution">
    <text evidence="3">The sequence shown here is derived from an EMBL/GenBank/DDBJ whole genome shotgun (WGS) entry which is preliminary data.</text>
</comment>
<feature type="domain" description="Flavin reductase like" evidence="2">
    <location>
        <begin position="13"/>
        <end position="159"/>
    </location>
</feature>
<dbReference type="Proteomes" id="UP000071859">
    <property type="component" value="Unassembled WGS sequence"/>
</dbReference>
<dbReference type="AlphaFoldDB" id="A0A158A2F3"/>
<dbReference type="InterPro" id="IPR012349">
    <property type="entry name" value="Split_barrel_FMN-bd"/>
</dbReference>
<dbReference type="PANTHER" id="PTHR30466">
    <property type="entry name" value="FLAVIN REDUCTASE"/>
    <property type="match status" value="1"/>
</dbReference>
<dbReference type="EMBL" id="FCOX02000004">
    <property type="protein sequence ID" value="SAK51257.1"/>
    <property type="molecule type" value="Genomic_DNA"/>
</dbReference>
<dbReference type="GO" id="GO:0010181">
    <property type="term" value="F:FMN binding"/>
    <property type="evidence" value="ECO:0007669"/>
    <property type="project" value="InterPro"/>
</dbReference>
<keyword evidence="1" id="KW-0560">Oxidoreductase</keyword>
<evidence type="ECO:0000256" key="1">
    <source>
        <dbReference type="ARBA" id="ARBA00023002"/>
    </source>
</evidence>
<accession>A0A158A2F3</accession>
<dbReference type="SUPFAM" id="SSF50475">
    <property type="entry name" value="FMN-binding split barrel"/>
    <property type="match status" value="1"/>
</dbReference>